<sequence>MNILQTDSCVYSSKKKSNINVILKFNPVGSGVSDSSCVITSITIRSPSEGHRLSHILVTYSADHGRFSKYDDFEEMNFESSSKIRENMVGQFQTFPCSLC</sequence>
<evidence type="ECO:0000313" key="1">
    <source>
        <dbReference type="EMBL" id="KAJ9057869.1"/>
    </source>
</evidence>
<evidence type="ECO:0000313" key="2">
    <source>
        <dbReference type="Proteomes" id="UP001165960"/>
    </source>
</evidence>
<gene>
    <name evidence="1" type="ORF">DSO57_1018321</name>
</gene>
<comment type="caution">
    <text evidence="1">The sequence shown here is derived from an EMBL/GenBank/DDBJ whole genome shotgun (WGS) entry which is preliminary data.</text>
</comment>
<accession>A0ACC2S6F6</accession>
<protein>
    <submittedName>
        <fullName evidence="1">Uncharacterized protein</fullName>
    </submittedName>
</protein>
<proteinExistence type="predicted"/>
<keyword evidence="2" id="KW-1185">Reference proteome</keyword>
<name>A0ACC2S6F6_9FUNG</name>
<reference evidence="1" key="1">
    <citation type="submission" date="2022-04" db="EMBL/GenBank/DDBJ databases">
        <title>Genome of the entomopathogenic fungus Entomophthora muscae.</title>
        <authorList>
            <person name="Elya C."/>
            <person name="Lovett B.R."/>
            <person name="Lee E."/>
            <person name="Macias A.M."/>
            <person name="Hajek A.E."/>
            <person name="De Bivort B.L."/>
            <person name="Kasson M.T."/>
            <person name="De Fine Licht H.H."/>
            <person name="Stajich J.E."/>
        </authorList>
    </citation>
    <scope>NUCLEOTIDE SEQUENCE</scope>
    <source>
        <strain evidence="1">Berkeley</strain>
    </source>
</reference>
<dbReference type="Proteomes" id="UP001165960">
    <property type="component" value="Unassembled WGS sequence"/>
</dbReference>
<organism evidence="1 2">
    <name type="scientific">Entomophthora muscae</name>
    <dbReference type="NCBI Taxonomy" id="34485"/>
    <lineage>
        <taxon>Eukaryota</taxon>
        <taxon>Fungi</taxon>
        <taxon>Fungi incertae sedis</taxon>
        <taxon>Zoopagomycota</taxon>
        <taxon>Entomophthoromycotina</taxon>
        <taxon>Entomophthoromycetes</taxon>
        <taxon>Entomophthorales</taxon>
        <taxon>Entomophthoraceae</taxon>
        <taxon>Entomophthora</taxon>
    </lineage>
</organism>
<dbReference type="EMBL" id="QTSX02005759">
    <property type="protein sequence ID" value="KAJ9057869.1"/>
    <property type="molecule type" value="Genomic_DNA"/>
</dbReference>